<evidence type="ECO:0000256" key="7">
    <source>
        <dbReference type="ARBA" id="ARBA00039669"/>
    </source>
</evidence>
<gene>
    <name evidence="9" type="ORF">MAR_038502</name>
</gene>
<feature type="transmembrane region" description="Helical" evidence="8">
    <location>
        <begin position="238"/>
        <end position="259"/>
    </location>
</feature>
<proteinExistence type="inferred from homology"/>
<name>A0ABY7FVF7_MYAAR</name>
<keyword evidence="5 8" id="KW-1133">Transmembrane helix</keyword>
<evidence type="ECO:0000256" key="5">
    <source>
        <dbReference type="ARBA" id="ARBA00022989"/>
    </source>
</evidence>
<keyword evidence="4 8" id="KW-0812">Transmembrane</keyword>
<organism evidence="9 10">
    <name type="scientific">Mya arenaria</name>
    <name type="common">Soft-shell clam</name>
    <dbReference type="NCBI Taxonomy" id="6604"/>
    <lineage>
        <taxon>Eukaryota</taxon>
        <taxon>Metazoa</taxon>
        <taxon>Spiralia</taxon>
        <taxon>Lophotrochozoa</taxon>
        <taxon>Mollusca</taxon>
        <taxon>Bivalvia</taxon>
        <taxon>Autobranchia</taxon>
        <taxon>Heteroconchia</taxon>
        <taxon>Euheterodonta</taxon>
        <taxon>Imparidentia</taxon>
        <taxon>Neoheterodontei</taxon>
        <taxon>Myida</taxon>
        <taxon>Myoidea</taxon>
        <taxon>Myidae</taxon>
        <taxon>Mya</taxon>
    </lineage>
</organism>
<dbReference type="Pfam" id="PF08449">
    <property type="entry name" value="UAA"/>
    <property type="match status" value="1"/>
</dbReference>
<evidence type="ECO:0000313" key="10">
    <source>
        <dbReference type="Proteomes" id="UP001164746"/>
    </source>
</evidence>
<evidence type="ECO:0000256" key="4">
    <source>
        <dbReference type="ARBA" id="ARBA00022692"/>
    </source>
</evidence>
<feature type="non-terminal residue" evidence="9">
    <location>
        <position position="1"/>
    </location>
</feature>
<feature type="transmembrane region" description="Helical" evidence="8">
    <location>
        <begin position="61"/>
        <end position="83"/>
    </location>
</feature>
<evidence type="ECO:0000256" key="2">
    <source>
        <dbReference type="ARBA" id="ARBA00010694"/>
    </source>
</evidence>
<feature type="transmembrane region" description="Helical" evidence="8">
    <location>
        <begin position="174"/>
        <end position="192"/>
    </location>
</feature>
<keyword evidence="10" id="KW-1185">Reference proteome</keyword>
<evidence type="ECO:0000313" key="9">
    <source>
        <dbReference type="EMBL" id="WAR24833.1"/>
    </source>
</evidence>
<evidence type="ECO:0000256" key="6">
    <source>
        <dbReference type="ARBA" id="ARBA00023136"/>
    </source>
</evidence>
<dbReference type="PANTHER" id="PTHR10778:SF8">
    <property type="entry name" value="ADENOSINE 3'-PHOSPHO 5'-PHOSPHOSULFATE TRANSPORTER 2"/>
    <property type="match status" value="1"/>
</dbReference>
<feature type="transmembrane region" description="Helical" evidence="8">
    <location>
        <begin position="265"/>
        <end position="283"/>
    </location>
</feature>
<protein>
    <recommendedName>
        <fullName evidence="7">Adenosine 3'-phospho 5'-phosphosulfate transporter 2</fullName>
    </recommendedName>
</protein>
<dbReference type="InterPro" id="IPR013657">
    <property type="entry name" value="SCL35B1-4/HUT1"/>
</dbReference>
<reference evidence="9" key="1">
    <citation type="submission" date="2022-11" db="EMBL/GenBank/DDBJ databases">
        <title>Centuries of genome instability and evolution in soft-shell clam transmissible cancer (bioRxiv).</title>
        <authorList>
            <person name="Hart S.F.M."/>
            <person name="Yonemitsu M.A."/>
            <person name="Giersch R.M."/>
            <person name="Beal B.F."/>
            <person name="Arriagada G."/>
            <person name="Davis B.W."/>
            <person name="Ostrander E.A."/>
            <person name="Goff S.P."/>
            <person name="Metzger M.J."/>
        </authorList>
    </citation>
    <scope>NUCLEOTIDE SEQUENCE</scope>
    <source>
        <strain evidence="9">MELC-2E11</strain>
        <tissue evidence="9">Siphon/mantle</tissue>
    </source>
</reference>
<comment type="subcellular location">
    <subcellularLocation>
        <location evidence="1">Membrane</location>
        <topology evidence="1">Multi-pass membrane protein</topology>
    </subcellularLocation>
</comment>
<feature type="transmembrane region" description="Helical" evidence="8">
    <location>
        <begin position="95"/>
        <end position="119"/>
    </location>
</feature>
<keyword evidence="3" id="KW-0813">Transport</keyword>
<dbReference type="Proteomes" id="UP001164746">
    <property type="component" value="Chromosome 13"/>
</dbReference>
<comment type="similarity">
    <text evidence="2">Belongs to the nucleotide-sugar transporter family. SLC35B subfamily.</text>
</comment>
<sequence length="320" mass="35798">MASYKKGSDAERHLRNIFGMNSRKDDNIYIEIGEQTGPVEKKKEMKIFCELIFRLQEFRPYGMYLTLVQFGCYIGFGLLEMCLTGDRTRKIPIKMYGMLAFLSVATMGLSNTSVGYLNYPTQVIFKCCKLIPVMIGGILIQGVVLISLALCADGAIGNFQEKVLKQYTAGNSEMVFYSYAIGFVYILIGVTLSGELVPAFKVCQKYPLETYGYGALFSLTGYVGLYIVLTLVRSFGALVAVTVTTCRKAVTVILSFLFFTKPFTYQYLWSGLLVVLGIYLNIYSKNRASWDTSIAQWLLRVKQLVGLETRHTIPSLSGSV</sequence>
<evidence type="ECO:0000256" key="3">
    <source>
        <dbReference type="ARBA" id="ARBA00022448"/>
    </source>
</evidence>
<evidence type="ECO:0000256" key="8">
    <source>
        <dbReference type="SAM" id="Phobius"/>
    </source>
</evidence>
<evidence type="ECO:0000256" key="1">
    <source>
        <dbReference type="ARBA" id="ARBA00004141"/>
    </source>
</evidence>
<feature type="transmembrane region" description="Helical" evidence="8">
    <location>
        <begin position="212"/>
        <end position="231"/>
    </location>
</feature>
<accession>A0ABY7FVF7</accession>
<dbReference type="PANTHER" id="PTHR10778">
    <property type="entry name" value="SOLUTE CARRIER FAMILY 35 MEMBER B"/>
    <property type="match status" value="1"/>
</dbReference>
<keyword evidence="6 8" id="KW-0472">Membrane</keyword>
<dbReference type="EMBL" id="CP111024">
    <property type="protein sequence ID" value="WAR24833.1"/>
    <property type="molecule type" value="Genomic_DNA"/>
</dbReference>
<feature type="transmembrane region" description="Helical" evidence="8">
    <location>
        <begin position="131"/>
        <end position="153"/>
    </location>
</feature>